<evidence type="ECO:0000256" key="2">
    <source>
        <dbReference type="SAM" id="Phobius"/>
    </source>
</evidence>
<reference evidence="3" key="1">
    <citation type="submission" date="2022-08" db="EMBL/GenBank/DDBJ databases">
        <authorList>
            <consortium name="DOE Joint Genome Institute"/>
            <person name="Min B."/>
            <person name="Riley R."/>
            <person name="Sierra-Patev S."/>
            <person name="Naranjo-Ortiz M."/>
            <person name="Looney B."/>
            <person name="Konkel Z."/>
            <person name="Slot J.C."/>
            <person name="Sakamoto Y."/>
            <person name="Steenwyk J.L."/>
            <person name="Rokas A."/>
            <person name="Carro J."/>
            <person name="Camarero S."/>
            <person name="Ferreira P."/>
            <person name="Molpeceres G."/>
            <person name="Ruiz-Duenas F.J."/>
            <person name="Serrano A."/>
            <person name="Henrissat B."/>
            <person name="Drula E."/>
            <person name="Hughes K.W."/>
            <person name="Mata J.L."/>
            <person name="Ishikawa N.K."/>
            <person name="Vargas-Isla R."/>
            <person name="Ushijima S."/>
            <person name="Smith C.A."/>
            <person name="Ahrendt S."/>
            <person name="Andreopoulos W."/>
            <person name="He G."/>
            <person name="Labutti K."/>
            <person name="Lipzen A."/>
            <person name="Ng V."/>
            <person name="Sandor L."/>
            <person name="Barry K."/>
            <person name="Martinez A.T."/>
            <person name="Xiao Y."/>
            <person name="Gibbons J.G."/>
            <person name="Terashima K."/>
            <person name="Hibbett D.S."/>
            <person name="Grigoriev I.V."/>
        </authorList>
    </citation>
    <scope>NUCLEOTIDE SEQUENCE</scope>
    <source>
        <strain evidence="3">Sp2 HRB7682 ss15</strain>
    </source>
</reference>
<dbReference type="AlphaFoldDB" id="A0A9W9B5L7"/>
<evidence type="ECO:0000256" key="1">
    <source>
        <dbReference type="SAM" id="MobiDB-lite"/>
    </source>
</evidence>
<accession>A0A9W9B5L7</accession>
<name>A0A9W9B5L7_9AGAR</name>
<keyword evidence="2" id="KW-1133">Transmembrane helix</keyword>
<feature type="transmembrane region" description="Helical" evidence="2">
    <location>
        <begin position="32"/>
        <end position="53"/>
    </location>
</feature>
<feature type="compositionally biased region" description="Polar residues" evidence="1">
    <location>
        <begin position="181"/>
        <end position="190"/>
    </location>
</feature>
<dbReference type="EMBL" id="JANVFS010000001">
    <property type="protein sequence ID" value="KAJ4496123.1"/>
    <property type="molecule type" value="Genomic_DNA"/>
</dbReference>
<dbReference type="Proteomes" id="UP001150238">
    <property type="component" value="Unassembled WGS sequence"/>
</dbReference>
<keyword evidence="2" id="KW-0472">Membrane</keyword>
<reference evidence="3" key="2">
    <citation type="journal article" date="2023" name="Proc. Natl. Acad. Sci. U.S.A.">
        <title>A global phylogenomic analysis of the shiitake genus Lentinula.</title>
        <authorList>
            <person name="Sierra-Patev S."/>
            <person name="Min B."/>
            <person name="Naranjo-Ortiz M."/>
            <person name="Looney B."/>
            <person name="Konkel Z."/>
            <person name="Slot J.C."/>
            <person name="Sakamoto Y."/>
            <person name="Steenwyk J.L."/>
            <person name="Rokas A."/>
            <person name="Carro J."/>
            <person name="Camarero S."/>
            <person name="Ferreira P."/>
            <person name="Molpeceres G."/>
            <person name="Ruiz-Duenas F.J."/>
            <person name="Serrano A."/>
            <person name="Henrissat B."/>
            <person name="Drula E."/>
            <person name="Hughes K.W."/>
            <person name="Mata J.L."/>
            <person name="Ishikawa N.K."/>
            <person name="Vargas-Isla R."/>
            <person name="Ushijima S."/>
            <person name="Smith C.A."/>
            <person name="Donoghue J."/>
            <person name="Ahrendt S."/>
            <person name="Andreopoulos W."/>
            <person name="He G."/>
            <person name="LaButti K."/>
            <person name="Lipzen A."/>
            <person name="Ng V."/>
            <person name="Riley R."/>
            <person name="Sandor L."/>
            <person name="Barry K."/>
            <person name="Martinez A.T."/>
            <person name="Xiao Y."/>
            <person name="Gibbons J.G."/>
            <person name="Terashima K."/>
            <person name="Grigoriev I.V."/>
            <person name="Hibbett D."/>
        </authorList>
    </citation>
    <scope>NUCLEOTIDE SEQUENCE</scope>
    <source>
        <strain evidence="3">Sp2 HRB7682 ss15</strain>
    </source>
</reference>
<evidence type="ECO:0000313" key="4">
    <source>
        <dbReference type="Proteomes" id="UP001150238"/>
    </source>
</evidence>
<comment type="caution">
    <text evidence="3">The sequence shown here is derived from an EMBL/GenBank/DDBJ whole genome shotgun (WGS) entry which is preliminary data.</text>
</comment>
<protein>
    <submittedName>
        <fullName evidence="3">Uncharacterized protein</fullName>
    </submittedName>
</protein>
<evidence type="ECO:0000313" key="3">
    <source>
        <dbReference type="EMBL" id="KAJ4496123.1"/>
    </source>
</evidence>
<organism evidence="3 4">
    <name type="scientific">Lentinula lateritia</name>
    <dbReference type="NCBI Taxonomy" id="40482"/>
    <lineage>
        <taxon>Eukaryota</taxon>
        <taxon>Fungi</taxon>
        <taxon>Dikarya</taxon>
        <taxon>Basidiomycota</taxon>
        <taxon>Agaricomycotina</taxon>
        <taxon>Agaricomycetes</taxon>
        <taxon>Agaricomycetidae</taxon>
        <taxon>Agaricales</taxon>
        <taxon>Marasmiineae</taxon>
        <taxon>Omphalotaceae</taxon>
        <taxon>Lentinula</taxon>
    </lineage>
</organism>
<proteinExistence type="predicted"/>
<gene>
    <name evidence="3" type="ORF">C8J55DRAFT_11917</name>
</gene>
<keyword evidence="2" id="KW-0812">Transmembrane</keyword>
<feature type="region of interest" description="Disordered" evidence="1">
    <location>
        <begin position="157"/>
        <end position="190"/>
    </location>
</feature>
<sequence length="190" mass="20827">MHLPIPCSSPVEIPSFLGFPTKYSYLSSTCSLFLLSFIGLTVVAAAVTFKFFLHRKSRTKLSTNIAQKSEKELMQAQRRTWSSLLTAWDGVTWPVSLTAPPSTAVGRGVGLNGAVLREQTSQLTRNAPSLNQTLPTIYQSKEPISMAKMIMSRHTFRRPSGSVQNLPQAGLRRPALPLSPVPSSKPQSMV</sequence>